<dbReference type="RefSeq" id="WP_007539068.1">
    <property type="nucleotide sequence ID" value="NZ_FOAD01000001.1"/>
</dbReference>
<dbReference type="OrthoDB" id="338670at2157"/>
<accession>A0A1H7HNQ7</accession>
<dbReference type="AlphaFoldDB" id="A0A1H7HNQ7"/>
<evidence type="ECO:0000313" key="2">
    <source>
        <dbReference type="Proteomes" id="UP000183894"/>
    </source>
</evidence>
<dbReference type="Proteomes" id="UP000183894">
    <property type="component" value="Unassembled WGS sequence"/>
</dbReference>
<sequence length="56" mass="6043">MSFEWVSYFTCHDCGLQKPSPEVPYDHLGYAICPACGAETRPTTATATTPSTMVDG</sequence>
<dbReference type="EMBL" id="FOAD01000001">
    <property type="protein sequence ID" value="SEK51297.1"/>
    <property type="molecule type" value="Genomic_DNA"/>
</dbReference>
<proteinExistence type="predicted"/>
<protein>
    <recommendedName>
        <fullName evidence="3">Small CPxCG-related zinc finger protein</fullName>
    </recommendedName>
</protein>
<evidence type="ECO:0008006" key="3">
    <source>
        <dbReference type="Google" id="ProtNLM"/>
    </source>
</evidence>
<name>A0A1H7HNQ7_HALLR</name>
<evidence type="ECO:0000313" key="1">
    <source>
        <dbReference type="EMBL" id="SEK51297.1"/>
    </source>
</evidence>
<reference evidence="1 2" key="1">
    <citation type="submission" date="2016-10" db="EMBL/GenBank/DDBJ databases">
        <authorList>
            <person name="de Groot N.N."/>
        </authorList>
    </citation>
    <scope>NUCLEOTIDE SEQUENCE [LARGE SCALE GENOMIC DNA]</scope>
    <source>
        <strain evidence="1 2">CDM_5</strain>
    </source>
</reference>
<gene>
    <name evidence="1" type="ORF">SAMN04488691_101626</name>
</gene>
<organism evidence="1 2">
    <name type="scientific">Haloferax larsenii</name>
    <dbReference type="NCBI Taxonomy" id="302484"/>
    <lineage>
        <taxon>Archaea</taxon>
        <taxon>Methanobacteriati</taxon>
        <taxon>Methanobacteriota</taxon>
        <taxon>Stenosarchaea group</taxon>
        <taxon>Halobacteria</taxon>
        <taxon>Halobacteriales</taxon>
        <taxon>Haloferacaceae</taxon>
        <taxon>Haloferax</taxon>
    </lineage>
</organism>